<accession>A0A6I8MHV9</accession>
<evidence type="ECO:0000313" key="2">
    <source>
        <dbReference type="EMBL" id="VZH85331.1"/>
    </source>
</evidence>
<evidence type="ECO:0000256" key="1">
    <source>
        <dbReference type="SAM" id="MobiDB-lite"/>
    </source>
</evidence>
<gene>
    <name evidence="2" type="ORF">FRC0190_01297</name>
</gene>
<evidence type="ECO:0000313" key="3">
    <source>
        <dbReference type="Proteomes" id="UP000423525"/>
    </source>
</evidence>
<reference evidence="2 3" key="1">
    <citation type="submission" date="2019-11" db="EMBL/GenBank/DDBJ databases">
        <authorList>
            <person name="Brisse S."/>
        </authorList>
    </citation>
    <scope>NUCLEOTIDE SEQUENCE [LARGE SCALE GENOMIC DNA]</scope>
    <source>
        <strain evidence="2">FRC0190</strain>
    </source>
</reference>
<protein>
    <submittedName>
        <fullName evidence="2">Uncharacterized protein</fullName>
    </submittedName>
</protein>
<sequence>MSHPDHLNAARLAFKKVREGLIEAAHAAGMLEADLVNLISDQQSTAPEEKTPEPAPEASQVAVKTYTHDDAKSEVTKIARSLTTIEEQQRFSQTVQSILQEFGAEKLSQLPAEKIADFINAVKERA</sequence>
<dbReference type="AlphaFoldDB" id="A0A6I8MHV9"/>
<dbReference type="KEGG" id="crf:FRC0190_01297"/>
<organism evidence="2 3">
    <name type="scientific">Corynebacterium rouxii</name>
    <dbReference type="NCBI Taxonomy" id="2719119"/>
    <lineage>
        <taxon>Bacteria</taxon>
        <taxon>Bacillati</taxon>
        <taxon>Actinomycetota</taxon>
        <taxon>Actinomycetes</taxon>
        <taxon>Mycobacteriales</taxon>
        <taxon>Corynebacteriaceae</taxon>
        <taxon>Corynebacterium</taxon>
    </lineage>
</organism>
<name>A0A6I8MHV9_9CORY</name>
<feature type="region of interest" description="Disordered" evidence="1">
    <location>
        <begin position="41"/>
        <end position="61"/>
    </location>
</feature>
<dbReference type="RefSeq" id="WP_088246191.1">
    <property type="nucleotide sequence ID" value="NZ_CP168248.1"/>
</dbReference>
<proteinExistence type="predicted"/>
<dbReference type="EMBL" id="LR738855">
    <property type="protein sequence ID" value="VZH85331.1"/>
    <property type="molecule type" value="Genomic_DNA"/>
</dbReference>
<dbReference type="Proteomes" id="UP000423525">
    <property type="component" value="Chromosome"/>
</dbReference>